<dbReference type="Proteomes" id="UP000281553">
    <property type="component" value="Unassembled WGS sequence"/>
</dbReference>
<evidence type="ECO:0000313" key="2">
    <source>
        <dbReference type="Proteomes" id="UP000281553"/>
    </source>
</evidence>
<sequence>MDKFPSSSESSVSSTTAAIAAARAQKHDLDLLATHRRELMSFFIKGDRSANHLNPVTACEFLLLTLRQKKAVY</sequence>
<gene>
    <name evidence="1" type="ORF">DILT_LOCUS668</name>
</gene>
<reference evidence="1 2" key="1">
    <citation type="submission" date="2018-11" db="EMBL/GenBank/DDBJ databases">
        <authorList>
            <consortium name="Pathogen Informatics"/>
        </authorList>
    </citation>
    <scope>NUCLEOTIDE SEQUENCE [LARGE SCALE GENOMIC DNA]</scope>
</reference>
<evidence type="ECO:0000313" key="1">
    <source>
        <dbReference type="EMBL" id="VDK35275.1"/>
    </source>
</evidence>
<keyword evidence="2" id="KW-1185">Reference proteome</keyword>
<protein>
    <submittedName>
        <fullName evidence="1">Uncharacterized protein</fullName>
    </submittedName>
</protein>
<accession>A0A3P6Q5P7</accession>
<dbReference type="AlphaFoldDB" id="A0A3P6Q5P7"/>
<name>A0A3P6Q5P7_DIBLA</name>
<proteinExistence type="predicted"/>
<dbReference type="EMBL" id="UYRU01003120">
    <property type="protein sequence ID" value="VDK35275.1"/>
    <property type="molecule type" value="Genomic_DNA"/>
</dbReference>
<organism evidence="1 2">
    <name type="scientific">Dibothriocephalus latus</name>
    <name type="common">Fish tapeworm</name>
    <name type="synonym">Diphyllobothrium latum</name>
    <dbReference type="NCBI Taxonomy" id="60516"/>
    <lineage>
        <taxon>Eukaryota</taxon>
        <taxon>Metazoa</taxon>
        <taxon>Spiralia</taxon>
        <taxon>Lophotrochozoa</taxon>
        <taxon>Platyhelminthes</taxon>
        <taxon>Cestoda</taxon>
        <taxon>Eucestoda</taxon>
        <taxon>Diphyllobothriidea</taxon>
        <taxon>Diphyllobothriidae</taxon>
        <taxon>Dibothriocephalus</taxon>
    </lineage>
</organism>